<proteinExistence type="predicted"/>
<organism evidence="2 3">
    <name type="scientific">Nonomuraea mangrovi</name>
    <dbReference type="NCBI Taxonomy" id="2316207"/>
    <lineage>
        <taxon>Bacteria</taxon>
        <taxon>Bacillati</taxon>
        <taxon>Actinomycetota</taxon>
        <taxon>Actinomycetes</taxon>
        <taxon>Streptosporangiales</taxon>
        <taxon>Streptosporangiaceae</taxon>
        <taxon>Nonomuraea</taxon>
    </lineage>
</organism>
<protein>
    <submittedName>
        <fullName evidence="2">DUF397 domain-containing protein</fullName>
    </submittedName>
</protein>
<reference evidence="3" key="1">
    <citation type="journal article" date="2019" name="Int. J. Syst. Evol. Microbiol.">
        <title>The Global Catalogue of Microorganisms (GCM) 10K type strain sequencing project: providing services to taxonomists for standard genome sequencing and annotation.</title>
        <authorList>
            <consortium name="The Broad Institute Genomics Platform"/>
            <consortium name="The Broad Institute Genome Sequencing Center for Infectious Disease"/>
            <person name="Wu L."/>
            <person name="Ma J."/>
        </authorList>
    </citation>
    <scope>NUCLEOTIDE SEQUENCE [LARGE SCALE GENOMIC DNA]</scope>
    <source>
        <strain evidence="3">ICMP 6774ER</strain>
    </source>
</reference>
<dbReference type="RefSeq" id="WP_379576631.1">
    <property type="nucleotide sequence ID" value="NZ_JBHUFV010000050.1"/>
</dbReference>
<dbReference type="Proteomes" id="UP001597368">
    <property type="component" value="Unassembled WGS sequence"/>
</dbReference>
<name>A0ABW4T415_9ACTN</name>
<dbReference type="InterPro" id="IPR007278">
    <property type="entry name" value="DUF397"/>
</dbReference>
<evidence type="ECO:0000313" key="3">
    <source>
        <dbReference type="Proteomes" id="UP001597368"/>
    </source>
</evidence>
<comment type="caution">
    <text evidence="2">The sequence shown here is derived from an EMBL/GenBank/DDBJ whole genome shotgun (WGS) entry which is preliminary data.</text>
</comment>
<evidence type="ECO:0000259" key="1">
    <source>
        <dbReference type="Pfam" id="PF04149"/>
    </source>
</evidence>
<keyword evidence="3" id="KW-1185">Reference proteome</keyword>
<dbReference type="Pfam" id="PF04149">
    <property type="entry name" value="DUF397"/>
    <property type="match status" value="1"/>
</dbReference>
<dbReference type="EMBL" id="JBHUFV010000050">
    <property type="protein sequence ID" value="MFD1936396.1"/>
    <property type="molecule type" value="Genomic_DNA"/>
</dbReference>
<evidence type="ECO:0000313" key="2">
    <source>
        <dbReference type="EMBL" id="MFD1936396.1"/>
    </source>
</evidence>
<gene>
    <name evidence="2" type="ORF">ACFSKW_33485</name>
</gene>
<feature type="domain" description="DUF397" evidence="1">
    <location>
        <begin position="10"/>
        <end position="61"/>
    </location>
</feature>
<sequence length="63" mass="7059">MTSPRQAEPRWKSSPHCNNGSCVEVAALPGAQIGVRDNKQADGPVLRFSAQEWHEFVIRVKRD</sequence>
<accession>A0ABW4T415</accession>